<proteinExistence type="predicted"/>
<dbReference type="GeneTree" id="ENSGT00940000166007"/>
<dbReference type="Gene3D" id="2.60.40.10">
    <property type="entry name" value="Immunoglobulins"/>
    <property type="match status" value="1"/>
</dbReference>
<dbReference type="GO" id="GO:0002376">
    <property type="term" value="P:immune system process"/>
    <property type="evidence" value="ECO:0007669"/>
    <property type="project" value="UniProtKB-KW"/>
</dbReference>
<evidence type="ECO:0000256" key="2">
    <source>
        <dbReference type="ARBA" id="ARBA00022859"/>
    </source>
</evidence>
<reference evidence="5" key="3">
    <citation type="submission" date="2025-08" db="UniProtKB">
        <authorList>
            <consortium name="Ensembl"/>
        </authorList>
    </citation>
    <scope>IDENTIFICATION</scope>
</reference>
<dbReference type="GO" id="GO:0005886">
    <property type="term" value="C:plasma membrane"/>
    <property type="evidence" value="ECO:0007669"/>
    <property type="project" value="TreeGrafter"/>
</dbReference>
<dbReference type="InterPro" id="IPR050413">
    <property type="entry name" value="TCR_beta_variable"/>
</dbReference>
<dbReference type="Ensembl" id="ENSELUT00000034331.3">
    <property type="protein sequence ID" value="ENSELUP00000023198.2"/>
    <property type="gene ID" value="ENSELUG00000022079.3"/>
</dbReference>
<feature type="domain" description="Ig-like" evidence="4">
    <location>
        <begin position="8"/>
        <end position="145"/>
    </location>
</feature>
<keyword evidence="1 3" id="KW-0732">Signal</keyword>
<dbReference type="SMART" id="SM00406">
    <property type="entry name" value="IGv"/>
    <property type="match status" value="1"/>
</dbReference>
<dbReference type="PANTHER" id="PTHR23268:SF102">
    <property type="entry name" value="IMMUNOGLOBULIN V-SET DOMAIN-CONTAINING PROTEIN"/>
    <property type="match status" value="1"/>
</dbReference>
<dbReference type="Pfam" id="PF07686">
    <property type="entry name" value="V-set"/>
    <property type="match status" value="1"/>
</dbReference>
<name>A0A3P8Z3Z8_ESOLU</name>
<dbReference type="InterPro" id="IPR013106">
    <property type="entry name" value="Ig_V-set"/>
</dbReference>
<evidence type="ECO:0000256" key="3">
    <source>
        <dbReference type="SAM" id="SignalP"/>
    </source>
</evidence>
<reference evidence="5" key="4">
    <citation type="submission" date="2025-09" db="UniProtKB">
        <authorList>
            <consortium name="Ensembl"/>
        </authorList>
    </citation>
    <scope>IDENTIFICATION</scope>
</reference>
<keyword evidence="2" id="KW-0391">Immunity</keyword>
<sequence>MYVFNIHPLSIIMMMINVECLFLSTGLSLNVEVHQNPSAVISRPGENVQLFCHHQKTDYGVMLWYQKSPGETALKLIVYLNFQSQSVERLYENHFNMSGDLSGNSPKNASLNVFNLGPEDTAVYFCAASYAQCFTTASLLYKNLSFTLSRSYSTNNTITAASRSGCDSLPI</sequence>
<dbReference type="PROSITE" id="PS50835">
    <property type="entry name" value="IG_LIKE"/>
    <property type="match status" value="1"/>
</dbReference>
<dbReference type="InParanoid" id="A0A3P8Z3Z8"/>
<keyword evidence="6" id="KW-1185">Reference proteome</keyword>
<dbReference type="InterPro" id="IPR013783">
    <property type="entry name" value="Ig-like_fold"/>
</dbReference>
<organism evidence="5 6">
    <name type="scientific">Esox lucius</name>
    <name type="common">Northern pike</name>
    <dbReference type="NCBI Taxonomy" id="8010"/>
    <lineage>
        <taxon>Eukaryota</taxon>
        <taxon>Metazoa</taxon>
        <taxon>Chordata</taxon>
        <taxon>Craniata</taxon>
        <taxon>Vertebrata</taxon>
        <taxon>Euteleostomi</taxon>
        <taxon>Actinopterygii</taxon>
        <taxon>Neopterygii</taxon>
        <taxon>Teleostei</taxon>
        <taxon>Protacanthopterygii</taxon>
        <taxon>Esociformes</taxon>
        <taxon>Esocidae</taxon>
        <taxon>Esox</taxon>
    </lineage>
</organism>
<evidence type="ECO:0000256" key="1">
    <source>
        <dbReference type="ARBA" id="ARBA00022729"/>
    </source>
</evidence>
<evidence type="ECO:0000313" key="6">
    <source>
        <dbReference type="Proteomes" id="UP000265140"/>
    </source>
</evidence>
<evidence type="ECO:0000259" key="4">
    <source>
        <dbReference type="PROSITE" id="PS50835"/>
    </source>
</evidence>
<feature type="chain" id="PRO_5027827370" description="Ig-like domain-containing protein" evidence="3">
    <location>
        <begin position="21"/>
        <end position="171"/>
    </location>
</feature>
<protein>
    <recommendedName>
        <fullName evidence="4">Ig-like domain-containing protein</fullName>
    </recommendedName>
</protein>
<dbReference type="InterPro" id="IPR036179">
    <property type="entry name" value="Ig-like_dom_sf"/>
</dbReference>
<dbReference type="Proteomes" id="UP000265140">
    <property type="component" value="Chromosome 15"/>
</dbReference>
<dbReference type="AlphaFoldDB" id="A0A3P8Z3Z8"/>
<reference evidence="5" key="2">
    <citation type="submission" date="2020-02" db="EMBL/GenBank/DDBJ databases">
        <title>Esox lucius (northern pike) genome, fEsoLuc1, primary haplotype.</title>
        <authorList>
            <person name="Myers G."/>
            <person name="Karagic N."/>
            <person name="Meyer A."/>
            <person name="Pippel M."/>
            <person name="Reichard M."/>
            <person name="Winkler S."/>
            <person name="Tracey A."/>
            <person name="Sims Y."/>
            <person name="Howe K."/>
            <person name="Rhie A."/>
            <person name="Formenti G."/>
            <person name="Durbin R."/>
            <person name="Fedrigo O."/>
            <person name="Jarvis E.D."/>
        </authorList>
    </citation>
    <scope>NUCLEOTIDE SEQUENCE [LARGE SCALE GENOMIC DNA]</scope>
</reference>
<dbReference type="InterPro" id="IPR003599">
    <property type="entry name" value="Ig_sub"/>
</dbReference>
<evidence type="ECO:0000313" key="5">
    <source>
        <dbReference type="Ensembl" id="ENSELUP00000023198.2"/>
    </source>
</evidence>
<dbReference type="InterPro" id="IPR007110">
    <property type="entry name" value="Ig-like_dom"/>
</dbReference>
<feature type="signal peptide" evidence="3">
    <location>
        <begin position="1"/>
        <end position="20"/>
    </location>
</feature>
<dbReference type="GO" id="GO:0007166">
    <property type="term" value="P:cell surface receptor signaling pathway"/>
    <property type="evidence" value="ECO:0007669"/>
    <property type="project" value="TreeGrafter"/>
</dbReference>
<accession>A0A3P8Z3Z8</accession>
<dbReference type="SMART" id="SM00409">
    <property type="entry name" value="IG"/>
    <property type="match status" value="1"/>
</dbReference>
<dbReference type="SUPFAM" id="SSF48726">
    <property type="entry name" value="Immunoglobulin"/>
    <property type="match status" value="1"/>
</dbReference>
<dbReference type="PANTHER" id="PTHR23268">
    <property type="entry name" value="T-CELL RECEPTOR BETA CHAIN"/>
    <property type="match status" value="1"/>
</dbReference>
<reference evidence="6" key="1">
    <citation type="journal article" date="2014" name="PLoS ONE">
        <title>The genome and linkage map of the northern pike (Esox lucius): conserved synteny revealed between the salmonid sister group and the Neoteleostei.</title>
        <authorList>
            <person name="Rondeau E.B."/>
            <person name="Minkley D.R."/>
            <person name="Leong J.S."/>
            <person name="Messmer A.M."/>
            <person name="Jantzen J.R."/>
            <person name="von Schalburg K.R."/>
            <person name="Lemon C."/>
            <person name="Bird N.H."/>
            <person name="Koop B.F."/>
        </authorList>
    </citation>
    <scope>NUCLEOTIDE SEQUENCE</scope>
</reference>
<dbReference type="OMA" id="MLWYQKS"/>
<dbReference type="STRING" id="8010.ENSELUP00000023198"/>